<gene>
    <name evidence="2" type="ORF">MNBD_CHLOROFLEXI01-2762</name>
</gene>
<keyword evidence="1" id="KW-1133">Transmembrane helix</keyword>
<organism evidence="2">
    <name type="scientific">hydrothermal vent metagenome</name>
    <dbReference type="NCBI Taxonomy" id="652676"/>
    <lineage>
        <taxon>unclassified sequences</taxon>
        <taxon>metagenomes</taxon>
        <taxon>ecological metagenomes</taxon>
    </lineage>
</organism>
<name>A0A3B0W9G6_9ZZZZ</name>
<sequence>MEVAVGVILGAAIIAPFFISLTNRRAVFLLALLPLAATAYFVSLLPQIADGAVIQTRYAWVS</sequence>
<feature type="transmembrane region" description="Helical" evidence="1">
    <location>
        <begin position="29"/>
        <end position="49"/>
    </location>
</feature>
<reference evidence="2" key="1">
    <citation type="submission" date="2018-06" db="EMBL/GenBank/DDBJ databases">
        <authorList>
            <person name="Zhirakovskaya E."/>
        </authorList>
    </citation>
    <scope>NUCLEOTIDE SEQUENCE</scope>
</reference>
<evidence type="ECO:0000256" key="1">
    <source>
        <dbReference type="SAM" id="Phobius"/>
    </source>
</evidence>
<keyword evidence="1" id="KW-0812">Transmembrane</keyword>
<dbReference type="EMBL" id="UOEU01000829">
    <property type="protein sequence ID" value="VAW41216.1"/>
    <property type="molecule type" value="Genomic_DNA"/>
</dbReference>
<dbReference type="AlphaFoldDB" id="A0A3B0W9G6"/>
<protein>
    <submittedName>
        <fullName evidence="2">Uncharacterized protein</fullName>
    </submittedName>
</protein>
<keyword evidence="1" id="KW-0472">Membrane</keyword>
<accession>A0A3B0W9G6</accession>
<feature type="non-terminal residue" evidence="2">
    <location>
        <position position="62"/>
    </location>
</feature>
<proteinExistence type="predicted"/>
<evidence type="ECO:0000313" key="2">
    <source>
        <dbReference type="EMBL" id="VAW41216.1"/>
    </source>
</evidence>
<feature type="transmembrane region" description="Helical" evidence="1">
    <location>
        <begin position="6"/>
        <end position="22"/>
    </location>
</feature>